<protein>
    <submittedName>
        <fullName evidence="1">Uncharacterized protein</fullName>
    </submittedName>
</protein>
<sequence length="71" mass="7757">MAPERLTRLNAMSLLVVVFFAGGSSRPDLMGANARPDFIQVRPGGKNGYSNFTLRTGMSDLNRTVSVTPIW</sequence>
<dbReference type="AlphaFoldDB" id="A0A1M7QF98"/>
<name>A0A1M7QF98_9BACT</name>
<evidence type="ECO:0000313" key="2">
    <source>
        <dbReference type="Proteomes" id="UP000184513"/>
    </source>
</evidence>
<organism evidence="1 2">
    <name type="scientific">Cyclobacterium lianum</name>
    <dbReference type="NCBI Taxonomy" id="388280"/>
    <lineage>
        <taxon>Bacteria</taxon>
        <taxon>Pseudomonadati</taxon>
        <taxon>Bacteroidota</taxon>
        <taxon>Cytophagia</taxon>
        <taxon>Cytophagales</taxon>
        <taxon>Cyclobacteriaceae</taxon>
        <taxon>Cyclobacterium</taxon>
    </lineage>
</organism>
<reference evidence="1 2" key="1">
    <citation type="submission" date="2016-11" db="EMBL/GenBank/DDBJ databases">
        <authorList>
            <person name="Jaros S."/>
            <person name="Januszkiewicz K."/>
            <person name="Wedrychowicz H."/>
        </authorList>
    </citation>
    <scope>NUCLEOTIDE SEQUENCE [LARGE SCALE GENOMIC DNA]</scope>
    <source>
        <strain evidence="1 2">CGMCC 1.6102</strain>
    </source>
</reference>
<keyword evidence="2" id="KW-1185">Reference proteome</keyword>
<dbReference type="Proteomes" id="UP000184513">
    <property type="component" value="Unassembled WGS sequence"/>
</dbReference>
<evidence type="ECO:0000313" key="1">
    <source>
        <dbReference type="EMBL" id="SHN29587.1"/>
    </source>
</evidence>
<gene>
    <name evidence="1" type="ORF">SAMN04488057_11771</name>
</gene>
<dbReference type="EMBL" id="FRCY01000017">
    <property type="protein sequence ID" value="SHN29587.1"/>
    <property type="molecule type" value="Genomic_DNA"/>
</dbReference>
<accession>A0A1M7QF98</accession>
<proteinExistence type="predicted"/>